<dbReference type="Proteomes" id="UP000799757">
    <property type="component" value="Unassembled WGS sequence"/>
</dbReference>
<sequence>MSTCRTWLGPDRQTEQPPVQATLLRPPPPDVWPAGALPVPPGVYRARNKTPLTENSSSGFPIQSVISPLSFLLLLLHAARPPHVTSHRHSRYMARCLDAASLWPCSSSIPRLLSEL</sequence>
<evidence type="ECO:0000313" key="2">
    <source>
        <dbReference type="EMBL" id="KAF2794914.1"/>
    </source>
</evidence>
<evidence type="ECO:0000256" key="1">
    <source>
        <dbReference type="SAM" id="MobiDB-lite"/>
    </source>
</evidence>
<accession>A0A6A6XFL0</accession>
<feature type="region of interest" description="Disordered" evidence="1">
    <location>
        <begin position="1"/>
        <end position="31"/>
    </location>
</feature>
<name>A0A6A6XFL0_9PLEO</name>
<dbReference type="AlphaFoldDB" id="A0A6A6XFL0"/>
<dbReference type="EMBL" id="MU001875">
    <property type="protein sequence ID" value="KAF2794914.1"/>
    <property type="molecule type" value="Genomic_DNA"/>
</dbReference>
<proteinExistence type="predicted"/>
<keyword evidence="3" id="KW-1185">Reference proteome</keyword>
<protein>
    <submittedName>
        <fullName evidence="2">Uncharacterized protein</fullName>
    </submittedName>
</protein>
<evidence type="ECO:0000313" key="3">
    <source>
        <dbReference type="Proteomes" id="UP000799757"/>
    </source>
</evidence>
<reference evidence="2" key="1">
    <citation type="journal article" date="2020" name="Stud. Mycol.">
        <title>101 Dothideomycetes genomes: a test case for predicting lifestyles and emergence of pathogens.</title>
        <authorList>
            <person name="Haridas S."/>
            <person name="Albert R."/>
            <person name="Binder M."/>
            <person name="Bloem J."/>
            <person name="Labutti K."/>
            <person name="Salamov A."/>
            <person name="Andreopoulos B."/>
            <person name="Baker S."/>
            <person name="Barry K."/>
            <person name="Bills G."/>
            <person name="Bluhm B."/>
            <person name="Cannon C."/>
            <person name="Castanera R."/>
            <person name="Culley D."/>
            <person name="Daum C."/>
            <person name="Ezra D."/>
            <person name="Gonzalez J."/>
            <person name="Henrissat B."/>
            <person name="Kuo A."/>
            <person name="Liang C."/>
            <person name="Lipzen A."/>
            <person name="Lutzoni F."/>
            <person name="Magnuson J."/>
            <person name="Mondo S."/>
            <person name="Nolan M."/>
            <person name="Ohm R."/>
            <person name="Pangilinan J."/>
            <person name="Park H.-J."/>
            <person name="Ramirez L."/>
            <person name="Alfaro M."/>
            <person name="Sun H."/>
            <person name="Tritt A."/>
            <person name="Yoshinaga Y."/>
            <person name="Zwiers L.-H."/>
            <person name="Turgeon B."/>
            <person name="Goodwin S."/>
            <person name="Spatafora J."/>
            <person name="Crous P."/>
            <person name="Grigoriev I."/>
        </authorList>
    </citation>
    <scope>NUCLEOTIDE SEQUENCE</scope>
    <source>
        <strain evidence="2">CBS 109.77</strain>
    </source>
</reference>
<gene>
    <name evidence="2" type="ORF">K505DRAFT_324419</name>
</gene>
<organism evidence="2 3">
    <name type="scientific">Melanomma pulvis-pyrius CBS 109.77</name>
    <dbReference type="NCBI Taxonomy" id="1314802"/>
    <lineage>
        <taxon>Eukaryota</taxon>
        <taxon>Fungi</taxon>
        <taxon>Dikarya</taxon>
        <taxon>Ascomycota</taxon>
        <taxon>Pezizomycotina</taxon>
        <taxon>Dothideomycetes</taxon>
        <taxon>Pleosporomycetidae</taxon>
        <taxon>Pleosporales</taxon>
        <taxon>Melanommataceae</taxon>
        <taxon>Melanomma</taxon>
    </lineage>
</organism>